<comment type="caution">
    <text evidence="6">The sequence shown here is derived from an EMBL/GenBank/DDBJ whole genome shotgun (WGS) entry which is preliminary data.</text>
</comment>
<dbReference type="InterPro" id="IPR035246">
    <property type="entry name" value="Spermidine_synt_N"/>
</dbReference>
<dbReference type="HAMAP" id="MF_00198">
    <property type="entry name" value="Spermidine_synth"/>
    <property type="match status" value="1"/>
</dbReference>
<dbReference type="Proteomes" id="UP000530660">
    <property type="component" value="Unassembled WGS sequence"/>
</dbReference>
<feature type="domain" description="PABS" evidence="5">
    <location>
        <begin position="31"/>
        <end position="273"/>
    </location>
</feature>
<dbReference type="PROSITE" id="PS01330">
    <property type="entry name" value="PABS_1"/>
    <property type="match status" value="1"/>
</dbReference>
<dbReference type="AlphaFoldDB" id="A0A7J7IR76"/>
<evidence type="ECO:0000256" key="3">
    <source>
        <dbReference type="PROSITE-ProRule" id="PRU00354"/>
    </source>
</evidence>
<dbReference type="PROSITE" id="PS51006">
    <property type="entry name" value="PABS_2"/>
    <property type="match status" value="1"/>
</dbReference>
<dbReference type="InterPro" id="IPR037163">
    <property type="entry name" value="Spermidine_synt_N_sf"/>
</dbReference>
<dbReference type="SUPFAM" id="SSF53335">
    <property type="entry name" value="S-adenosyl-L-methionine-dependent methyltransferases"/>
    <property type="match status" value="1"/>
</dbReference>
<accession>A0A7J7IR76</accession>
<dbReference type="GO" id="GO:0008295">
    <property type="term" value="P:spermidine biosynthetic process"/>
    <property type="evidence" value="ECO:0007669"/>
    <property type="project" value="TreeGrafter"/>
</dbReference>
<evidence type="ECO:0000313" key="6">
    <source>
        <dbReference type="EMBL" id="KAF6005047.1"/>
    </source>
</evidence>
<dbReference type="GO" id="GO:0004766">
    <property type="term" value="F:spermidine synthase activity"/>
    <property type="evidence" value="ECO:0007669"/>
    <property type="project" value="TreeGrafter"/>
</dbReference>
<dbReference type="Gene3D" id="3.40.50.150">
    <property type="entry name" value="Vaccinia Virus protein VP39"/>
    <property type="match status" value="1"/>
</dbReference>
<dbReference type="FunFam" id="2.30.140.10:FF:000001">
    <property type="entry name" value="SPE3p Spermidine synthase"/>
    <property type="match status" value="1"/>
</dbReference>
<dbReference type="EMBL" id="VWRR01000002">
    <property type="protein sequence ID" value="KAF6005047.1"/>
    <property type="molecule type" value="Genomic_DNA"/>
</dbReference>
<evidence type="ECO:0000256" key="4">
    <source>
        <dbReference type="RuleBase" id="RU003836"/>
    </source>
</evidence>
<evidence type="ECO:0000256" key="2">
    <source>
        <dbReference type="ARBA" id="ARBA00022679"/>
    </source>
</evidence>
<sequence length="331" mass="36567">MTSSSSDRGMQAEVDEKILSNGSEDLCCIRDGWFLERGALWPGQALALEVQQVLYSGRSCFQDILVFDSKAHGRVLVLDGAIQVTERDEFAYQEMITHVPMFVHPRPTRVLVVGGGDGGVLREVLRHDGQGTALEQVVLCELDEEVIRVSRKYLPGVSEGALDGSNPKVSIAIMDGAAFMQQHEEQFDVIITDSSDPLGPAESLYQEPFFRSMYAALRDGGIACIQGESIWLHLDLIARVIQILKGIFEMVDYATASVPTYPSGQIGFLLCGKGAVWREDRSASRPVRKPSEPMQRQLRYYSPEMHSSAFVLPPFVQRAISGALNSATIER</sequence>
<keyword evidence="2 3" id="KW-0808">Transferase</keyword>
<dbReference type="InterPro" id="IPR030374">
    <property type="entry name" value="PABS"/>
</dbReference>
<evidence type="ECO:0000313" key="7">
    <source>
        <dbReference type="Proteomes" id="UP000530660"/>
    </source>
</evidence>
<dbReference type="NCBIfam" id="TIGR00417">
    <property type="entry name" value="speE"/>
    <property type="match status" value="1"/>
</dbReference>
<dbReference type="OrthoDB" id="38125at2759"/>
<dbReference type="InterPro" id="IPR030373">
    <property type="entry name" value="PABS_CS"/>
</dbReference>
<dbReference type="Pfam" id="PF17284">
    <property type="entry name" value="Spermine_synt_N"/>
    <property type="match status" value="1"/>
</dbReference>
<feature type="active site" description="Proton acceptor" evidence="3">
    <location>
        <position position="193"/>
    </location>
</feature>
<dbReference type="PANTHER" id="PTHR11558:SF11">
    <property type="entry name" value="SPERMIDINE SYNTHASE"/>
    <property type="match status" value="1"/>
</dbReference>
<protein>
    <recommendedName>
        <fullName evidence="5">PABS domain-containing protein</fullName>
    </recommendedName>
</protein>
<dbReference type="InterPro" id="IPR001045">
    <property type="entry name" value="Spermi_synthase"/>
</dbReference>
<reference evidence="6 7" key="1">
    <citation type="journal article" date="2020" name="J. Phycol.">
        <title>Comparative genome analysis reveals Cyanidiococcus gen. nov., a new extremophilic red algal genus sister to Cyanidioschyzon (Cyanidioschyzonaceae, Rhodophyta).</title>
        <authorList>
            <person name="Liu S.-L."/>
            <person name="Chiang Y.-R."/>
            <person name="Yoon H.S."/>
            <person name="Fu H.-Y."/>
        </authorList>
    </citation>
    <scope>NUCLEOTIDE SEQUENCE [LARGE SCALE GENOMIC DNA]</scope>
    <source>
        <strain evidence="6 7">THAL066</strain>
    </source>
</reference>
<dbReference type="FunFam" id="3.40.50.150:FF:000013">
    <property type="entry name" value="Spermidine synthase"/>
    <property type="match status" value="1"/>
</dbReference>
<dbReference type="NCBIfam" id="NF002010">
    <property type="entry name" value="PRK00811.1"/>
    <property type="match status" value="1"/>
</dbReference>
<organism evidence="6 7">
    <name type="scientific">Cyanidiococcus yangmingshanensis</name>
    <dbReference type="NCBI Taxonomy" id="2690220"/>
    <lineage>
        <taxon>Eukaryota</taxon>
        <taxon>Rhodophyta</taxon>
        <taxon>Bangiophyceae</taxon>
        <taxon>Cyanidiales</taxon>
        <taxon>Cyanidiaceae</taxon>
        <taxon>Cyanidiococcus</taxon>
    </lineage>
</organism>
<dbReference type="GO" id="GO:0005829">
    <property type="term" value="C:cytosol"/>
    <property type="evidence" value="ECO:0007669"/>
    <property type="project" value="TreeGrafter"/>
</dbReference>
<keyword evidence="3" id="KW-0620">Polyamine biosynthesis</keyword>
<keyword evidence="7" id="KW-1185">Reference proteome</keyword>
<dbReference type="CDD" id="cd02440">
    <property type="entry name" value="AdoMet_MTases"/>
    <property type="match status" value="1"/>
</dbReference>
<proteinExistence type="inferred from homology"/>
<evidence type="ECO:0000259" key="5">
    <source>
        <dbReference type="PROSITE" id="PS51006"/>
    </source>
</evidence>
<evidence type="ECO:0000256" key="1">
    <source>
        <dbReference type="ARBA" id="ARBA00007867"/>
    </source>
</evidence>
<gene>
    <name evidence="6" type="ORF">F1559_004996</name>
</gene>
<name>A0A7J7IR76_9RHOD</name>
<dbReference type="Gene3D" id="2.30.140.10">
    <property type="entry name" value="Spermidine synthase, tetramerisation domain"/>
    <property type="match status" value="1"/>
</dbReference>
<dbReference type="InterPro" id="IPR029063">
    <property type="entry name" value="SAM-dependent_MTases_sf"/>
</dbReference>
<dbReference type="Pfam" id="PF01564">
    <property type="entry name" value="Spermine_synth"/>
    <property type="match status" value="1"/>
</dbReference>
<comment type="similarity">
    <text evidence="1 4">Belongs to the spermidine/spermine synthase family.</text>
</comment>
<dbReference type="PANTHER" id="PTHR11558">
    <property type="entry name" value="SPERMIDINE/SPERMINE SYNTHASE"/>
    <property type="match status" value="1"/>
</dbReference>